<accession>A0A371FQG3</accession>
<evidence type="ECO:0008006" key="3">
    <source>
        <dbReference type="Google" id="ProtNLM"/>
    </source>
</evidence>
<name>A0A371FQG3_MUCPR</name>
<dbReference type="EMBL" id="QJKJ01008205">
    <property type="protein sequence ID" value="RDX80492.1"/>
    <property type="molecule type" value="Genomic_DNA"/>
</dbReference>
<sequence>MEVSCYTQLADGTHSPCMNKSGVSNSLSANGLDKDRKDVAKHATSLIEIPKREGDIWSKTKKSKLKLGNDLEEVIKSMGNTNLVLGLGFELILKDTFYVPSFRRNLISIYCLYKLAFSFTFGKRKINLILNSQIRGYGSLVGSLYKLSLVFDDTLEMKYLIVRDLVKDGSIMVEHINTNSMVVHPLTKGLKHIVFKRHVEYMSIVSYYDVLLQDIQWEVPRVNK</sequence>
<dbReference type="Proteomes" id="UP000257109">
    <property type="component" value="Unassembled WGS sequence"/>
</dbReference>
<comment type="caution">
    <text evidence="1">The sequence shown here is derived from an EMBL/GenBank/DDBJ whole genome shotgun (WGS) entry which is preliminary data.</text>
</comment>
<evidence type="ECO:0000313" key="2">
    <source>
        <dbReference type="Proteomes" id="UP000257109"/>
    </source>
</evidence>
<organism evidence="1 2">
    <name type="scientific">Mucuna pruriens</name>
    <name type="common">Velvet bean</name>
    <name type="synonym">Dolichos pruriens</name>
    <dbReference type="NCBI Taxonomy" id="157652"/>
    <lineage>
        <taxon>Eukaryota</taxon>
        <taxon>Viridiplantae</taxon>
        <taxon>Streptophyta</taxon>
        <taxon>Embryophyta</taxon>
        <taxon>Tracheophyta</taxon>
        <taxon>Spermatophyta</taxon>
        <taxon>Magnoliopsida</taxon>
        <taxon>eudicotyledons</taxon>
        <taxon>Gunneridae</taxon>
        <taxon>Pentapetalae</taxon>
        <taxon>rosids</taxon>
        <taxon>fabids</taxon>
        <taxon>Fabales</taxon>
        <taxon>Fabaceae</taxon>
        <taxon>Papilionoideae</taxon>
        <taxon>50 kb inversion clade</taxon>
        <taxon>NPAAA clade</taxon>
        <taxon>indigoferoid/millettioid clade</taxon>
        <taxon>Phaseoleae</taxon>
        <taxon>Mucuna</taxon>
    </lineage>
</organism>
<reference evidence="1" key="1">
    <citation type="submission" date="2018-05" db="EMBL/GenBank/DDBJ databases">
        <title>Draft genome of Mucuna pruriens seed.</title>
        <authorList>
            <person name="Nnadi N.E."/>
            <person name="Vos R."/>
            <person name="Hasami M.H."/>
            <person name="Devisetty U.K."/>
            <person name="Aguiy J.C."/>
        </authorList>
    </citation>
    <scope>NUCLEOTIDE SEQUENCE [LARGE SCALE GENOMIC DNA]</scope>
    <source>
        <strain evidence="1">JCA_2017</strain>
    </source>
</reference>
<keyword evidence="2" id="KW-1185">Reference proteome</keyword>
<protein>
    <recommendedName>
        <fullName evidence="3">Copia protein</fullName>
    </recommendedName>
</protein>
<proteinExistence type="predicted"/>
<dbReference type="AlphaFoldDB" id="A0A371FQG3"/>
<gene>
    <name evidence="1" type="ORF">CR513_38953</name>
</gene>
<dbReference type="OrthoDB" id="1935113at2759"/>
<feature type="non-terminal residue" evidence="1">
    <location>
        <position position="1"/>
    </location>
</feature>
<evidence type="ECO:0000313" key="1">
    <source>
        <dbReference type="EMBL" id="RDX80492.1"/>
    </source>
</evidence>